<feature type="transmembrane region" description="Helical" evidence="6">
    <location>
        <begin position="221"/>
        <end position="243"/>
    </location>
</feature>
<feature type="transmembrane region" description="Helical" evidence="6">
    <location>
        <begin position="249"/>
        <end position="272"/>
    </location>
</feature>
<evidence type="ECO:0000256" key="1">
    <source>
        <dbReference type="ARBA" id="ARBA00004141"/>
    </source>
</evidence>
<comment type="subcellular location">
    <subcellularLocation>
        <location evidence="1 6">Membrane</location>
        <topology evidence="1 6">Multi-pass membrane protein</topology>
    </subcellularLocation>
</comment>
<feature type="transmembrane region" description="Helical" evidence="6">
    <location>
        <begin position="341"/>
        <end position="364"/>
    </location>
</feature>
<keyword evidence="3 6" id="KW-0812">Transmembrane</keyword>
<feature type="transmembrane region" description="Helical" evidence="6">
    <location>
        <begin position="20"/>
        <end position="38"/>
    </location>
</feature>
<dbReference type="OrthoDB" id="9779554at2"/>
<reference evidence="7 8" key="1">
    <citation type="submission" date="2019-03" db="EMBL/GenBank/DDBJ databases">
        <title>Genomic Encyclopedia of Type Strains, Phase IV (KMG-IV): sequencing the most valuable type-strain genomes for metagenomic binning, comparative biology and taxonomic classification.</title>
        <authorList>
            <person name="Goeker M."/>
        </authorList>
    </citation>
    <scope>NUCLEOTIDE SEQUENCE [LARGE SCALE GENOMIC DNA]</scope>
    <source>
        <strain evidence="7 8">DSM 19605</strain>
    </source>
</reference>
<keyword evidence="6" id="KW-0592">Phosphate transport</keyword>
<organism evidence="7 8">
    <name type="scientific">Tepidicella xavieri</name>
    <dbReference type="NCBI Taxonomy" id="360241"/>
    <lineage>
        <taxon>Bacteria</taxon>
        <taxon>Pseudomonadati</taxon>
        <taxon>Pseudomonadota</taxon>
        <taxon>Betaproteobacteria</taxon>
        <taxon>Burkholderiales</taxon>
        <taxon>Tepidicella</taxon>
    </lineage>
</organism>
<feature type="transmembrane region" description="Helical" evidence="6">
    <location>
        <begin position="161"/>
        <end position="181"/>
    </location>
</feature>
<comment type="similarity">
    <text evidence="6">Belongs to the inorganic phosphate transporter (PiT) (TC 2.A.20) family.</text>
</comment>
<evidence type="ECO:0000256" key="3">
    <source>
        <dbReference type="ARBA" id="ARBA00022692"/>
    </source>
</evidence>
<evidence type="ECO:0000313" key="7">
    <source>
        <dbReference type="EMBL" id="TDQ44017.1"/>
    </source>
</evidence>
<feature type="transmembrane region" description="Helical" evidence="6">
    <location>
        <begin position="510"/>
        <end position="536"/>
    </location>
</feature>
<dbReference type="InterPro" id="IPR001204">
    <property type="entry name" value="Phos_transporter"/>
</dbReference>
<dbReference type="GO" id="GO:0005315">
    <property type="term" value="F:phosphate transmembrane transporter activity"/>
    <property type="evidence" value="ECO:0007669"/>
    <property type="project" value="InterPro"/>
</dbReference>
<dbReference type="PANTHER" id="PTHR11101:SF80">
    <property type="entry name" value="PHOSPHATE TRANSPORTER"/>
    <property type="match status" value="1"/>
</dbReference>
<keyword evidence="2 6" id="KW-0813">Transport</keyword>
<proteinExistence type="inferred from homology"/>
<protein>
    <recommendedName>
        <fullName evidence="6">Phosphate transporter</fullName>
    </recommendedName>
</protein>
<dbReference type="GO" id="GO:0016020">
    <property type="term" value="C:membrane"/>
    <property type="evidence" value="ECO:0007669"/>
    <property type="project" value="UniProtKB-SubCell"/>
</dbReference>
<evidence type="ECO:0000256" key="5">
    <source>
        <dbReference type="ARBA" id="ARBA00023136"/>
    </source>
</evidence>
<evidence type="ECO:0000256" key="2">
    <source>
        <dbReference type="ARBA" id="ARBA00022448"/>
    </source>
</evidence>
<dbReference type="Proteomes" id="UP000295510">
    <property type="component" value="Unassembled WGS sequence"/>
</dbReference>
<feature type="transmembrane region" description="Helical" evidence="6">
    <location>
        <begin position="376"/>
        <end position="395"/>
    </location>
</feature>
<dbReference type="GO" id="GO:0035435">
    <property type="term" value="P:phosphate ion transmembrane transport"/>
    <property type="evidence" value="ECO:0007669"/>
    <property type="project" value="TreeGrafter"/>
</dbReference>
<name>A0A4V3D6H6_9BURK</name>
<gene>
    <name evidence="7" type="ORF">DFR43_104108</name>
</gene>
<accession>A0A4V3D6H6</accession>
<comment type="caution">
    <text evidence="7">The sequence shown here is derived from an EMBL/GenBank/DDBJ whole genome shotgun (WGS) entry which is preliminary data.</text>
</comment>
<evidence type="ECO:0000256" key="4">
    <source>
        <dbReference type="ARBA" id="ARBA00022989"/>
    </source>
</evidence>
<dbReference type="AlphaFoldDB" id="A0A4V3D6H6"/>
<feature type="transmembrane region" description="Helical" evidence="6">
    <location>
        <begin position="130"/>
        <end position="149"/>
    </location>
</feature>
<dbReference type="RefSeq" id="WP_133596206.1">
    <property type="nucleotide sequence ID" value="NZ_SNYL01000004.1"/>
</dbReference>
<feature type="transmembrane region" description="Helical" evidence="6">
    <location>
        <begin position="80"/>
        <end position="106"/>
    </location>
</feature>
<keyword evidence="4 6" id="KW-1133">Transmembrane helix</keyword>
<feature type="transmembrane region" description="Helical" evidence="6">
    <location>
        <begin position="401"/>
        <end position="419"/>
    </location>
</feature>
<keyword evidence="5 6" id="KW-0472">Membrane</keyword>
<dbReference type="PANTHER" id="PTHR11101">
    <property type="entry name" value="PHOSPHATE TRANSPORTER"/>
    <property type="match status" value="1"/>
</dbReference>
<evidence type="ECO:0000256" key="6">
    <source>
        <dbReference type="RuleBase" id="RU363058"/>
    </source>
</evidence>
<feature type="transmembrane region" description="Helical" evidence="6">
    <location>
        <begin position="293"/>
        <end position="311"/>
    </location>
</feature>
<keyword evidence="8" id="KW-1185">Reference proteome</keyword>
<dbReference type="Pfam" id="PF01384">
    <property type="entry name" value="PHO4"/>
    <property type="match status" value="1"/>
</dbReference>
<dbReference type="EMBL" id="SNYL01000004">
    <property type="protein sequence ID" value="TDQ44017.1"/>
    <property type="molecule type" value="Genomic_DNA"/>
</dbReference>
<feature type="transmembrane region" description="Helical" evidence="6">
    <location>
        <begin position="187"/>
        <end position="209"/>
    </location>
</feature>
<feature type="transmembrane region" description="Helical" evidence="6">
    <location>
        <begin position="50"/>
        <end position="68"/>
    </location>
</feature>
<sequence length="542" mass="57110">MNIPLKPATRAGEEHLRQMLRLAAAVAFLVAVGLYAAFNVDHLPGLSTQALWFLIVAAAVGGYMAMNIGANDVANNMGPAVGSGAITLGWAILIAAVFEALGAIVAGGEVVGTIKGGIIDTRAFDDPERFTWLMLAALLAGALWLNLATMLGAPVSTTHSIIGAVMGAGIAAGGWGLVNWGTIGSIVASWVISPLMGGVIAAGFLYVIKRTITYQGDMSQAAARVVPLLVALMAWAFGTFMLLKGVSQVIKVSFAFSVLGGLAMAVVVYLLLHKPIGRMARRLPSSKDSVNALFTWPLVFAAALLSFAHGANDVANAIGPLAAIYEAVASGAVAARAVTPMWIMILGAIGLSVGLALYGSRLILTVGKEITELDRMRAYSIAMAATITVILAAHLGMPVSTTHVTIGAVFGVGFLRELLKVNYAKMEAVVRAGHQGEDREAVEAYLARFEAAPVDEKKRMLAEMKKRAAAHKHKMTVGQPSSSEVPTPFDKKERKAFKKAYKKELVKRSVVMRIVAAWIVTVPATAVLAAVLYHLLARLLAH</sequence>
<evidence type="ECO:0000313" key="8">
    <source>
        <dbReference type="Proteomes" id="UP000295510"/>
    </source>
</evidence>